<dbReference type="InterPro" id="IPR043917">
    <property type="entry name" value="DUF5753"/>
</dbReference>
<dbReference type="Pfam" id="PF13560">
    <property type="entry name" value="HTH_31"/>
    <property type="match status" value="1"/>
</dbReference>
<protein>
    <submittedName>
        <fullName evidence="2">Helix-turn-helix domain-containing protein</fullName>
    </submittedName>
</protein>
<feature type="domain" description="HTH cro/C1-type" evidence="1">
    <location>
        <begin position="26"/>
        <end position="80"/>
    </location>
</feature>
<organism evidence="2 3">
    <name type="scientific">Actinacidiphila paucisporea</name>
    <dbReference type="NCBI Taxonomy" id="310782"/>
    <lineage>
        <taxon>Bacteria</taxon>
        <taxon>Bacillati</taxon>
        <taxon>Actinomycetota</taxon>
        <taxon>Actinomycetes</taxon>
        <taxon>Kitasatosporales</taxon>
        <taxon>Streptomycetaceae</taxon>
        <taxon>Actinacidiphila</taxon>
    </lineage>
</organism>
<dbReference type="Pfam" id="PF19054">
    <property type="entry name" value="DUF5753"/>
    <property type="match status" value="1"/>
</dbReference>
<name>A0A1M7Q1V4_9ACTN</name>
<accession>A0A1M7Q1V4</accession>
<dbReference type="PROSITE" id="PS50943">
    <property type="entry name" value="HTH_CROC1"/>
    <property type="match status" value="1"/>
</dbReference>
<dbReference type="GO" id="GO:0003677">
    <property type="term" value="F:DNA binding"/>
    <property type="evidence" value="ECO:0007669"/>
    <property type="project" value="InterPro"/>
</dbReference>
<dbReference type="CDD" id="cd00093">
    <property type="entry name" value="HTH_XRE"/>
    <property type="match status" value="1"/>
</dbReference>
<keyword evidence="3" id="KW-1185">Reference proteome</keyword>
<dbReference type="SUPFAM" id="SSF47413">
    <property type="entry name" value="lambda repressor-like DNA-binding domains"/>
    <property type="match status" value="1"/>
</dbReference>
<evidence type="ECO:0000313" key="2">
    <source>
        <dbReference type="EMBL" id="SHN24163.1"/>
    </source>
</evidence>
<dbReference type="InterPro" id="IPR010982">
    <property type="entry name" value="Lambda_DNA-bd_dom_sf"/>
</dbReference>
<proteinExistence type="predicted"/>
<dbReference type="Gene3D" id="1.10.260.40">
    <property type="entry name" value="lambda repressor-like DNA-binding domains"/>
    <property type="match status" value="1"/>
</dbReference>
<dbReference type="AlphaFoldDB" id="A0A1M7Q1V4"/>
<dbReference type="SMART" id="SM00530">
    <property type="entry name" value="HTH_XRE"/>
    <property type="match status" value="1"/>
</dbReference>
<dbReference type="InterPro" id="IPR001387">
    <property type="entry name" value="Cro/C1-type_HTH"/>
</dbReference>
<dbReference type="EMBL" id="FRBI01000028">
    <property type="protein sequence ID" value="SHN24163.1"/>
    <property type="molecule type" value="Genomic_DNA"/>
</dbReference>
<dbReference type="Proteomes" id="UP000184111">
    <property type="component" value="Unassembled WGS sequence"/>
</dbReference>
<reference evidence="2 3" key="1">
    <citation type="submission" date="2016-11" db="EMBL/GenBank/DDBJ databases">
        <authorList>
            <person name="Jaros S."/>
            <person name="Januszkiewicz K."/>
            <person name="Wedrychowicz H."/>
        </authorList>
    </citation>
    <scope>NUCLEOTIDE SEQUENCE [LARGE SCALE GENOMIC DNA]</scope>
    <source>
        <strain evidence="2 3">CGMCC 4.2025</strain>
    </source>
</reference>
<gene>
    <name evidence="2" type="ORF">SAMN05216499_12847</name>
</gene>
<evidence type="ECO:0000259" key="1">
    <source>
        <dbReference type="PROSITE" id="PS50943"/>
    </source>
</evidence>
<dbReference type="STRING" id="310782.SAMN05216499_12847"/>
<evidence type="ECO:0000313" key="3">
    <source>
        <dbReference type="Proteomes" id="UP000184111"/>
    </source>
</evidence>
<sequence length="304" mass="33662">MPHTEEAWETMERVPAVRRRRLGAELRRLRDLAGLTSGEAAERAGWHQSKVSRIETGRSSVRAEDVNLLLDVYAVRDRDVRDLLRTLAGYGHQRGWWHDFREVLPVEYRDFISLETGACRARSMETSVVPGLLQTPAYAHALTVDVMPHLGRREVDALVDVRIARQTVLHQDPPLELTAVLDEAVLRREVGGPEVMAGQLRSLAEAAELPQVSLHVLPFAAGGHIGVTGSFVIFSFPRIADLDVVVLDHLTSSLCVDRKEDITAYAAAFARLRDRALPCAESAALIAGIGSEFSRMPRPTKEAL</sequence>